<dbReference type="KEGG" id="fuv:JR347_13940"/>
<keyword evidence="1" id="KW-0812">Transmembrane</keyword>
<evidence type="ECO:0000256" key="1">
    <source>
        <dbReference type="SAM" id="Phobius"/>
    </source>
</evidence>
<keyword evidence="3" id="KW-1185">Reference proteome</keyword>
<dbReference type="AlphaFoldDB" id="A0A974WE97"/>
<feature type="transmembrane region" description="Helical" evidence="1">
    <location>
        <begin position="21"/>
        <end position="42"/>
    </location>
</feature>
<keyword evidence="1" id="KW-0472">Membrane</keyword>
<dbReference type="EMBL" id="CP070608">
    <property type="protein sequence ID" value="QSE96688.1"/>
    <property type="molecule type" value="Genomic_DNA"/>
</dbReference>
<organism evidence="2 3">
    <name type="scientific">Fulvivirga lutea</name>
    <dbReference type="NCBI Taxonomy" id="2810512"/>
    <lineage>
        <taxon>Bacteria</taxon>
        <taxon>Pseudomonadati</taxon>
        <taxon>Bacteroidota</taxon>
        <taxon>Cytophagia</taxon>
        <taxon>Cytophagales</taxon>
        <taxon>Fulvivirgaceae</taxon>
        <taxon>Fulvivirga</taxon>
    </lineage>
</organism>
<name>A0A974WE97_9BACT</name>
<evidence type="ECO:0000313" key="2">
    <source>
        <dbReference type="EMBL" id="QSE96688.1"/>
    </source>
</evidence>
<accession>A0A974WE97</accession>
<dbReference type="RefSeq" id="WP_205721202.1">
    <property type="nucleotide sequence ID" value="NZ_CP070608.1"/>
</dbReference>
<gene>
    <name evidence="2" type="ORF">JR347_13940</name>
</gene>
<dbReference type="Proteomes" id="UP000662783">
    <property type="component" value="Chromosome"/>
</dbReference>
<sequence length="244" mass="29163">MLFLFRKVRRKMLDDNKVTNYLLYALGEIVLVVIGILIAFQLEELREDYVNEEKEIKHLKLIRDEFNYNNEQLQNARVMHKFINGSTWWLVEHMPLGYGHLNSDSLKYHLARTFGWHTYDPSMSSIEAIINSGSLELISNDSLKYLITTWKDVVEDYNEDEYILQDLYNNNYVRYFQENISLRDFVAPWSLENLESLNSFKCENVILEQYEHRLLVLDEMKTVQERLDRILSLTESELKKKEAY</sequence>
<reference evidence="2" key="1">
    <citation type="submission" date="2021-02" db="EMBL/GenBank/DDBJ databases">
        <title>Fulvivirga sp. S481 isolated from sea water.</title>
        <authorList>
            <person name="Bae S.S."/>
            <person name="Baek K."/>
        </authorList>
    </citation>
    <scope>NUCLEOTIDE SEQUENCE</scope>
    <source>
        <strain evidence="2">S481</strain>
    </source>
</reference>
<proteinExistence type="predicted"/>
<evidence type="ECO:0000313" key="3">
    <source>
        <dbReference type="Proteomes" id="UP000662783"/>
    </source>
</evidence>
<protein>
    <submittedName>
        <fullName evidence="2">Uncharacterized protein</fullName>
    </submittedName>
</protein>
<keyword evidence="1" id="KW-1133">Transmembrane helix</keyword>